<feature type="compositionally biased region" description="Pro residues" evidence="1">
    <location>
        <begin position="132"/>
        <end position="141"/>
    </location>
</feature>
<dbReference type="EMBL" id="CH476618">
    <property type="protein sequence ID" value="EEP81567.1"/>
    <property type="molecule type" value="Genomic_DNA"/>
</dbReference>
<reference evidence="3" key="1">
    <citation type="journal article" date="2009" name="Genome Res.">
        <title>Comparative genomic analyses of the human fungal pathogens Coccidioides and their relatives.</title>
        <authorList>
            <person name="Sharpton T.J."/>
            <person name="Stajich J.E."/>
            <person name="Rounsley S.D."/>
            <person name="Gardner M.J."/>
            <person name="Wortman J.R."/>
            <person name="Jordar V.S."/>
            <person name="Maiti R."/>
            <person name="Kodira C.D."/>
            <person name="Neafsey D.E."/>
            <person name="Zeng Q."/>
            <person name="Hung C.-Y."/>
            <person name="McMahan C."/>
            <person name="Muszewska A."/>
            <person name="Grynberg M."/>
            <person name="Mandel M.A."/>
            <person name="Kellner E.M."/>
            <person name="Barker B.M."/>
            <person name="Galgiani J.N."/>
            <person name="Orbach M.J."/>
            <person name="Kirkland T.N."/>
            <person name="Cole G.T."/>
            <person name="Henn M.R."/>
            <person name="Birren B.W."/>
            <person name="Taylor J.W."/>
        </authorList>
    </citation>
    <scope>NUCLEOTIDE SEQUENCE [LARGE SCALE GENOMIC DNA]</scope>
    <source>
        <strain evidence="3">UAMH 1704</strain>
    </source>
</reference>
<dbReference type="InParanoid" id="C4JV40"/>
<gene>
    <name evidence="2" type="ORF">UREG_06432</name>
</gene>
<feature type="compositionally biased region" description="Basic and acidic residues" evidence="1">
    <location>
        <begin position="340"/>
        <end position="377"/>
    </location>
</feature>
<name>C4JV40_UNCRE</name>
<proteinExistence type="predicted"/>
<evidence type="ECO:0000256" key="1">
    <source>
        <dbReference type="SAM" id="MobiDB-lite"/>
    </source>
</evidence>
<feature type="region of interest" description="Disordered" evidence="1">
    <location>
        <begin position="107"/>
        <end position="147"/>
    </location>
</feature>
<feature type="compositionally biased region" description="Polar residues" evidence="1">
    <location>
        <begin position="415"/>
        <end position="431"/>
    </location>
</feature>
<feature type="region of interest" description="Disordered" evidence="1">
    <location>
        <begin position="398"/>
        <end position="454"/>
    </location>
</feature>
<dbReference type="GeneID" id="8442861"/>
<evidence type="ECO:0000313" key="3">
    <source>
        <dbReference type="Proteomes" id="UP000002058"/>
    </source>
</evidence>
<dbReference type="Proteomes" id="UP000002058">
    <property type="component" value="Unassembled WGS sequence"/>
</dbReference>
<keyword evidence="3" id="KW-1185">Reference proteome</keyword>
<organism evidence="2 3">
    <name type="scientific">Uncinocarpus reesii (strain UAMH 1704)</name>
    <dbReference type="NCBI Taxonomy" id="336963"/>
    <lineage>
        <taxon>Eukaryota</taxon>
        <taxon>Fungi</taxon>
        <taxon>Dikarya</taxon>
        <taxon>Ascomycota</taxon>
        <taxon>Pezizomycotina</taxon>
        <taxon>Eurotiomycetes</taxon>
        <taxon>Eurotiomycetidae</taxon>
        <taxon>Onygenales</taxon>
        <taxon>Onygenaceae</taxon>
        <taxon>Uncinocarpus</taxon>
    </lineage>
</organism>
<accession>C4JV40</accession>
<feature type="region of interest" description="Disordered" evidence="1">
    <location>
        <begin position="332"/>
        <end position="385"/>
    </location>
</feature>
<sequence length="479" mass="56292">MAYFPHNLHRGGYPYCHPERPYPQVDEIPWGFYFDIPLQLPSQPVPSFNADHPVFQIWSPPAMYKYPSSNEYQNAVVPHSEPDPYSFPQASSEARYGYSSQNAYSRNTAVSQPIERHPSRPSHFPNGISSPSPSPPPPPRHAPGWDNGYGFEFGIDESVSGYTGSYPQDCDGVIAPCFKVGSADCGWYRFELQYFRDGSQLRVTRVDDEDERENRKYKQFPPFVQKWLQGTTRFSFAEIKELAHDIIEKRKRYILGVSDCHNFAIDLVHKIFNSYKLVPAAMKLGTSAVRQLVRPVCLAITKALEWTGVIREPLEKAFRRLYPHDRVEDHNVNIQGQSHHGQDYNDQDYHDRDYHDRDYHDRDYHDRDYHDKHHDDQNYGDQYSRDWNSLCQKSSARGYDNRNYRDEYHSDRNYHSQSHSTHSYDSQNYRGQYSGDHNYHSGSYPAHNCDNQDYHDQYSRDQYHYDRDRYDRNSCGHYS</sequence>
<dbReference type="HOGENOM" id="CLU_570111_0_0_1"/>
<feature type="compositionally biased region" description="Basic and acidic residues" evidence="1">
    <location>
        <begin position="399"/>
        <end position="414"/>
    </location>
</feature>
<dbReference type="RefSeq" id="XP_002583465.1">
    <property type="nucleotide sequence ID" value="XM_002583419.1"/>
</dbReference>
<dbReference type="AlphaFoldDB" id="C4JV40"/>
<dbReference type="VEuPathDB" id="FungiDB:UREG_06432"/>
<evidence type="ECO:0000313" key="2">
    <source>
        <dbReference type="EMBL" id="EEP81567.1"/>
    </source>
</evidence>
<dbReference type="KEGG" id="ure:UREG_06432"/>
<protein>
    <submittedName>
        <fullName evidence="2">Uncharacterized protein</fullName>
    </submittedName>
</protein>